<feature type="domain" description="Methyltransferase" evidence="1">
    <location>
        <begin position="63"/>
        <end position="159"/>
    </location>
</feature>
<dbReference type="OrthoDB" id="9800454at2"/>
<dbReference type="AlphaFoldDB" id="A0A5C6D371"/>
<dbReference type="EMBL" id="SJPV01000017">
    <property type="protein sequence ID" value="TWU31382.1"/>
    <property type="molecule type" value="Genomic_DNA"/>
</dbReference>
<reference evidence="2 3" key="1">
    <citation type="submission" date="2019-02" db="EMBL/GenBank/DDBJ databases">
        <title>Deep-cultivation of Planctomycetes and their phenomic and genomic characterization uncovers novel biology.</title>
        <authorList>
            <person name="Wiegand S."/>
            <person name="Jogler M."/>
            <person name="Boedeker C."/>
            <person name="Pinto D."/>
            <person name="Vollmers J."/>
            <person name="Rivas-Marin E."/>
            <person name="Kohn T."/>
            <person name="Peeters S.H."/>
            <person name="Heuer A."/>
            <person name="Rast P."/>
            <person name="Oberbeckmann S."/>
            <person name="Bunk B."/>
            <person name="Jeske O."/>
            <person name="Meyerdierks A."/>
            <person name="Storesund J.E."/>
            <person name="Kallscheuer N."/>
            <person name="Luecker S."/>
            <person name="Lage O.M."/>
            <person name="Pohl T."/>
            <person name="Merkel B.J."/>
            <person name="Hornburger P."/>
            <person name="Mueller R.-W."/>
            <person name="Bruemmer F."/>
            <person name="Labrenz M."/>
            <person name="Spormann A.M."/>
            <person name="Op Den Camp H."/>
            <person name="Overmann J."/>
            <person name="Amann R."/>
            <person name="Jetten M.S.M."/>
            <person name="Mascher T."/>
            <person name="Medema M.H."/>
            <person name="Devos D.P."/>
            <person name="Kaster A.-K."/>
            <person name="Ovreas L."/>
            <person name="Rohde M."/>
            <person name="Galperin M.Y."/>
            <person name="Jogler C."/>
        </authorList>
    </citation>
    <scope>NUCLEOTIDE SEQUENCE [LARGE SCALE GENOMIC DNA]</scope>
    <source>
        <strain evidence="2 3">Poly41</strain>
    </source>
</reference>
<dbReference type="Gene3D" id="3.40.50.150">
    <property type="entry name" value="Vaccinia Virus protein VP39"/>
    <property type="match status" value="1"/>
</dbReference>
<organism evidence="2 3">
    <name type="scientific">Novipirellula artificiosorum</name>
    <dbReference type="NCBI Taxonomy" id="2528016"/>
    <lineage>
        <taxon>Bacteria</taxon>
        <taxon>Pseudomonadati</taxon>
        <taxon>Planctomycetota</taxon>
        <taxon>Planctomycetia</taxon>
        <taxon>Pirellulales</taxon>
        <taxon>Pirellulaceae</taxon>
        <taxon>Novipirellula</taxon>
    </lineage>
</organism>
<sequence length="238" mass="26292">MMSSTFPRNRQPELMDQDDLPQASHQHALNGLARLNGLSGIAGVIYRRIRQLAIENKQTTLRVLDIASGSADLPIAWALRAKKDGLRLDLSTLEISSVAIEEQLKRAKRAGVTISPIQQDCLSEALPTDFEVITNSLFLHHLDDPNAIQLVRAMHAAAKERVMICDLERTRLNLALVSVGARLVTRSKVVHTDSALSVQGAYTINEFHAIVEQAVGFRIKVARVFPCRFLAMLPAAQE</sequence>
<name>A0A5C6D371_9BACT</name>
<dbReference type="InterPro" id="IPR041698">
    <property type="entry name" value="Methyltransf_25"/>
</dbReference>
<dbReference type="InterPro" id="IPR029063">
    <property type="entry name" value="SAM-dependent_MTases_sf"/>
</dbReference>
<dbReference type="RefSeq" id="WP_146530965.1">
    <property type="nucleotide sequence ID" value="NZ_SJPV01000017.1"/>
</dbReference>
<evidence type="ECO:0000259" key="1">
    <source>
        <dbReference type="Pfam" id="PF13649"/>
    </source>
</evidence>
<proteinExistence type="predicted"/>
<dbReference type="SUPFAM" id="SSF53335">
    <property type="entry name" value="S-adenosyl-L-methionine-dependent methyltransferases"/>
    <property type="match status" value="1"/>
</dbReference>
<accession>A0A5C6D371</accession>
<protein>
    <recommendedName>
        <fullName evidence="1">Methyltransferase domain-containing protein</fullName>
    </recommendedName>
</protein>
<dbReference type="Proteomes" id="UP000319143">
    <property type="component" value="Unassembled WGS sequence"/>
</dbReference>
<dbReference type="Pfam" id="PF13649">
    <property type="entry name" value="Methyltransf_25"/>
    <property type="match status" value="1"/>
</dbReference>
<evidence type="ECO:0000313" key="2">
    <source>
        <dbReference type="EMBL" id="TWU31382.1"/>
    </source>
</evidence>
<gene>
    <name evidence="2" type="ORF">Poly41_62510</name>
</gene>
<keyword evidence="3" id="KW-1185">Reference proteome</keyword>
<evidence type="ECO:0000313" key="3">
    <source>
        <dbReference type="Proteomes" id="UP000319143"/>
    </source>
</evidence>
<comment type="caution">
    <text evidence="2">The sequence shown here is derived from an EMBL/GenBank/DDBJ whole genome shotgun (WGS) entry which is preliminary data.</text>
</comment>